<keyword evidence="1" id="KW-0547">Nucleotide-binding</keyword>
<reference evidence="1" key="1">
    <citation type="submission" date="2020-05" db="EMBL/GenBank/DDBJ databases">
        <title>Mycena genomes resolve the evolution of fungal bioluminescence.</title>
        <authorList>
            <person name="Tsai I.J."/>
        </authorList>
    </citation>
    <scope>NUCLEOTIDE SEQUENCE</scope>
    <source>
        <strain evidence="1">160909Yilan</strain>
    </source>
</reference>
<evidence type="ECO:0000313" key="1">
    <source>
        <dbReference type="EMBL" id="KAF7363976.1"/>
    </source>
</evidence>
<dbReference type="AlphaFoldDB" id="A0A8H6YSE3"/>
<organism evidence="1 2">
    <name type="scientific">Mycena sanguinolenta</name>
    <dbReference type="NCBI Taxonomy" id="230812"/>
    <lineage>
        <taxon>Eukaryota</taxon>
        <taxon>Fungi</taxon>
        <taxon>Dikarya</taxon>
        <taxon>Basidiomycota</taxon>
        <taxon>Agaricomycotina</taxon>
        <taxon>Agaricomycetes</taxon>
        <taxon>Agaricomycetidae</taxon>
        <taxon>Agaricales</taxon>
        <taxon>Marasmiineae</taxon>
        <taxon>Mycenaceae</taxon>
        <taxon>Mycena</taxon>
    </lineage>
</organism>
<accession>A0A8H6YSE3</accession>
<sequence length="122" mass="13528">MILACRANIDLKPIMSSDAAKNYIAKYATKAEQQAPAFPQLVSSIVNQMDESTTGKSIRQKLLNKMFGERTYSAQGIVHLLLGIPFVHPSVPWQTLNLAAEGGIRQLQVNEDGPDERQKIVY</sequence>
<proteinExistence type="predicted"/>
<dbReference type="EMBL" id="JACAZH010000007">
    <property type="protein sequence ID" value="KAF7363976.1"/>
    <property type="molecule type" value="Genomic_DNA"/>
</dbReference>
<keyword evidence="1" id="KW-0347">Helicase</keyword>
<gene>
    <name evidence="1" type="ORF">MSAN_01056200</name>
</gene>
<dbReference type="Proteomes" id="UP000623467">
    <property type="component" value="Unassembled WGS sequence"/>
</dbReference>
<dbReference type="GO" id="GO:0004386">
    <property type="term" value="F:helicase activity"/>
    <property type="evidence" value="ECO:0007669"/>
    <property type="project" value="UniProtKB-KW"/>
</dbReference>
<comment type="caution">
    <text evidence="1">The sequence shown here is derived from an EMBL/GenBank/DDBJ whole genome shotgun (WGS) entry which is preliminary data.</text>
</comment>
<protein>
    <submittedName>
        <fullName evidence="1">ATP-dependent DNA helicase pif1</fullName>
    </submittedName>
</protein>
<keyword evidence="1" id="KW-0378">Hydrolase</keyword>
<keyword evidence="1" id="KW-0067">ATP-binding</keyword>
<name>A0A8H6YSE3_9AGAR</name>
<keyword evidence="2" id="KW-1185">Reference proteome</keyword>
<evidence type="ECO:0000313" key="2">
    <source>
        <dbReference type="Proteomes" id="UP000623467"/>
    </source>
</evidence>
<dbReference type="OrthoDB" id="432234at2759"/>